<evidence type="ECO:0000313" key="2">
    <source>
        <dbReference type="Proteomes" id="UP001159363"/>
    </source>
</evidence>
<gene>
    <name evidence="1" type="ORF">PR048_006244</name>
</gene>
<reference evidence="1 2" key="1">
    <citation type="submission" date="2023-02" db="EMBL/GenBank/DDBJ databases">
        <title>LHISI_Scaffold_Assembly.</title>
        <authorList>
            <person name="Stuart O.P."/>
            <person name="Cleave R."/>
            <person name="Magrath M.J.L."/>
            <person name="Mikheyev A.S."/>
        </authorList>
    </citation>
    <scope>NUCLEOTIDE SEQUENCE [LARGE SCALE GENOMIC DNA]</scope>
    <source>
        <strain evidence="1">Daus_M_001</strain>
        <tissue evidence="1">Leg muscle</tissue>
    </source>
</reference>
<evidence type="ECO:0000313" key="1">
    <source>
        <dbReference type="EMBL" id="KAJ8893644.1"/>
    </source>
</evidence>
<name>A0ABQ9IAE6_9NEOP</name>
<dbReference type="EMBL" id="JARBHB010000002">
    <property type="protein sequence ID" value="KAJ8893644.1"/>
    <property type="molecule type" value="Genomic_DNA"/>
</dbReference>
<comment type="caution">
    <text evidence="1">The sequence shown here is derived from an EMBL/GenBank/DDBJ whole genome shotgun (WGS) entry which is preliminary data.</text>
</comment>
<sequence length="1233" mass="137681">MKKRVYEHRSTKASFLHYSPQYITYSVWPADWMMVLWNVITAVIGSPIPAPKSMDAMGTLRNRTVASCETIRTFSGIHKRIRVSMQRRVDVLALMEGILNISFSADVKLSHMCNQFLCSSYVLVPIVVKRVEDEAVMVCSGGGNGRIPRKPTEQRQRPLRFLKAQCPSVKHRESSPVHSIRGERSGQLNRRLPSNELEANDVTKIKCGDSARVSIDSLPLQARLLRRSPYEGYVCVSDANIAEALWKTPTGVCITVSPLRAGLPTGMPSLRRRLTRTSYDFLYSSLKKSVFSYVEWHEDNVSNVRGCLPIAIPSSSGMYFLFVGKTIGGTFNSFVKKHAFSEQAAKHFKQALASERAQVEGREYSSLQRSNRLRAPAAHASKMASLANNMLNHRPLISLLCMYPTVTYSNHTLTPSVLALVAQLHPNPPSYTITERKGQDELFTRHKKSSNSRIRCRHCTPTHHTPTDKTIANEELGIFSLPTPLLEWRYFSSSCPITPTTTLTHTHCHPINTSQFNPNYTDTIPDFLSPLPSKTRNPLRPILRAKHCLEKGNKLLQCPTRKITLPKSHDEKLPQGGFHLSLELRSRRATSLSQPPPPPFIITEARPLSAGEVHTEVFVFLGGNHLNGLGREFSNRLQTSRLTTPTIFRTLLPATHSLLAGSSPPCVSHCNRLLYQFVCLTLPSENSPQTVKPIRLRVLTRTASRGHGGLVGRLLTPHPGEQGSIPGRVAFGFPNVGIVPDDVAGRRYFSGIAPFPRREIPVLLHLHRLSSFRSAWPLRAAQISPLDYAVSRALPRHATPVHWRRADLRSRDRPHSERRTAVASRKPRLSSLVPGSRCVVDTNVECMFLGPLTVHSQHTSHTKRLAGHCNFLQRQLKAVHDKVNTFEINPRKRSLLLPAYISTDALGDMRSVMLVTMEGKVFLYINCSVYRKQPTHVLLDNTPSDLIHHTWSMHDGAPPDLSRTARAYLVERIPAQANGTCLEQSPGLHVPLISTQWIIYYLWGYLNTIVQATPVTDNPNASLTCGTRLPASRSEVCLWCLYVSIADAMCADTEGSLPESYWTMPLVGPVFSGISRLPPSMQYDAAPYSPRFTLIGSQDLAAFSEFKPGKLAVRRRLHSTVRQRESTQGNRDAITNRHIDSALVTLRCPKQLFQFLSGRRKCEGEDGLGWVRRGGGKLTEQHSALVAGLVNDVARSEDYLRRFRGVSEECDGVENISYVAKSGCGTTSRPEQV</sequence>
<proteinExistence type="predicted"/>
<dbReference type="Proteomes" id="UP001159363">
    <property type="component" value="Chromosome 2"/>
</dbReference>
<keyword evidence="2" id="KW-1185">Reference proteome</keyword>
<organism evidence="1 2">
    <name type="scientific">Dryococelus australis</name>
    <dbReference type="NCBI Taxonomy" id="614101"/>
    <lineage>
        <taxon>Eukaryota</taxon>
        <taxon>Metazoa</taxon>
        <taxon>Ecdysozoa</taxon>
        <taxon>Arthropoda</taxon>
        <taxon>Hexapoda</taxon>
        <taxon>Insecta</taxon>
        <taxon>Pterygota</taxon>
        <taxon>Neoptera</taxon>
        <taxon>Polyneoptera</taxon>
        <taxon>Phasmatodea</taxon>
        <taxon>Verophasmatodea</taxon>
        <taxon>Anareolatae</taxon>
        <taxon>Phasmatidae</taxon>
        <taxon>Eurycanthinae</taxon>
        <taxon>Dryococelus</taxon>
    </lineage>
</organism>
<protein>
    <submittedName>
        <fullName evidence="1">Uncharacterized protein</fullName>
    </submittedName>
</protein>
<accession>A0ABQ9IAE6</accession>